<accession>A0A851GDZ6</accession>
<comment type="caution">
    <text evidence="2">The sequence shown here is derived from an EMBL/GenBank/DDBJ whole genome shotgun (WGS) entry which is preliminary data.</text>
</comment>
<keyword evidence="3" id="KW-1185">Reference proteome</keyword>
<name>A0A851GDZ6_9BACT</name>
<proteinExistence type="predicted"/>
<dbReference type="InterPro" id="IPR006145">
    <property type="entry name" value="PsdUridine_synth_RsuA/RluA"/>
</dbReference>
<dbReference type="CDD" id="cd02869">
    <property type="entry name" value="PseudoU_synth_RluA_like"/>
    <property type="match status" value="1"/>
</dbReference>
<reference evidence="2 3" key="1">
    <citation type="submission" date="2020-07" db="EMBL/GenBank/DDBJ databases">
        <title>Roseicoccus Jingziensis gen. nov., sp. nov., isolated from coastal seawater.</title>
        <authorList>
            <person name="Feng X."/>
        </authorList>
    </citation>
    <scope>NUCLEOTIDE SEQUENCE [LARGE SCALE GENOMIC DNA]</scope>
    <source>
        <strain evidence="2 3">N1E253</strain>
    </source>
</reference>
<evidence type="ECO:0000313" key="3">
    <source>
        <dbReference type="Proteomes" id="UP000557872"/>
    </source>
</evidence>
<dbReference type="PROSITE" id="PS01129">
    <property type="entry name" value="PSI_RLU"/>
    <property type="match status" value="1"/>
</dbReference>
<gene>
    <name evidence="2" type="ORF">HW115_09135</name>
</gene>
<dbReference type="InterPro" id="IPR006224">
    <property type="entry name" value="PsdUridine_synth_RluA-like_CS"/>
</dbReference>
<dbReference type="SUPFAM" id="SSF55120">
    <property type="entry name" value="Pseudouridine synthase"/>
    <property type="match status" value="1"/>
</dbReference>
<dbReference type="InterPro" id="IPR050188">
    <property type="entry name" value="RluA_PseudoU_synthase"/>
</dbReference>
<dbReference type="AlphaFoldDB" id="A0A851GDZ6"/>
<dbReference type="GO" id="GO:0009982">
    <property type="term" value="F:pseudouridine synthase activity"/>
    <property type="evidence" value="ECO:0007669"/>
    <property type="project" value="InterPro"/>
</dbReference>
<dbReference type="Pfam" id="PF00849">
    <property type="entry name" value="PseudoU_synth_2"/>
    <property type="match status" value="1"/>
</dbReference>
<dbReference type="GO" id="GO:0140098">
    <property type="term" value="F:catalytic activity, acting on RNA"/>
    <property type="evidence" value="ECO:0007669"/>
    <property type="project" value="UniProtKB-ARBA"/>
</dbReference>
<dbReference type="Proteomes" id="UP000557872">
    <property type="component" value="Unassembled WGS sequence"/>
</dbReference>
<dbReference type="InterPro" id="IPR020103">
    <property type="entry name" value="PsdUridine_synth_cat_dom_sf"/>
</dbReference>
<dbReference type="GO" id="GO:0000455">
    <property type="term" value="P:enzyme-directed rRNA pseudouridine synthesis"/>
    <property type="evidence" value="ECO:0007669"/>
    <property type="project" value="TreeGrafter"/>
</dbReference>
<feature type="domain" description="Pseudouridine synthase RsuA/RluA-like" evidence="1">
    <location>
        <begin position="17"/>
        <end position="169"/>
    </location>
</feature>
<protein>
    <submittedName>
        <fullName evidence="2">RluA family pseudouridine synthase</fullName>
    </submittedName>
</protein>
<dbReference type="PANTHER" id="PTHR21600">
    <property type="entry name" value="MITOCHONDRIAL RNA PSEUDOURIDINE SYNTHASE"/>
    <property type="match status" value="1"/>
</dbReference>
<dbReference type="Gene3D" id="3.30.2350.10">
    <property type="entry name" value="Pseudouridine synthase"/>
    <property type="match status" value="1"/>
</dbReference>
<sequence length="218" mass="23894">MNPNPPLLEILHTDPCFVVVNKQSGMLAVPGRGPEKIDSVAHRVKLMFPGCIEQPAVHRLDMDTSGLMVVARTAEAHRHLSRQFHERQTSKRYIALLDGLLADSLGAEGSIELPFRLDVDNRPIQIYDEVHGKMGTTHWSILGVESGRTRVSFTPVTGRTHQLRLHASHAKGLGVPIVGDPFYGHGTGPGQLLLHACELGFTHPDTGESLHFRSAPAF</sequence>
<dbReference type="EMBL" id="JACBAZ010000003">
    <property type="protein sequence ID" value="NWK55773.1"/>
    <property type="molecule type" value="Genomic_DNA"/>
</dbReference>
<organism evidence="2 3">
    <name type="scientific">Oceaniferula marina</name>
    <dbReference type="NCBI Taxonomy" id="2748318"/>
    <lineage>
        <taxon>Bacteria</taxon>
        <taxon>Pseudomonadati</taxon>
        <taxon>Verrucomicrobiota</taxon>
        <taxon>Verrucomicrobiia</taxon>
        <taxon>Verrucomicrobiales</taxon>
        <taxon>Verrucomicrobiaceae</taxon>
        <taxon>Oceaniferula</taxon>
    </lineage>
</organism>
<evidence type="ECO:0000313" key="2">
    <source>
        <dbReference type="EMBL" id="NWK55773.1"/>
    </source>
</evidence>
<dbReference type="GO" id="GO:0003723">
    <property type="term" value="F:RNA binding"/>
    <property type="evidence" value="ECO:0007669"/>
    <property type="project" value="InterPro"/>
</dbReference>
<dbReference type="PANTHER" id="PTHR21600:SF89">
    <property type="entry name" value="RIBOSOMAL LARGE SUBUNIT PSEUDOURIDINE SYNTHASE A"/>
    <property type="match status" value="1"/>
</dbReference>
<dbReference type="RefSeq" id="WP_178932315.1">
    <property type="nucleotide sequence ID" value="NZ_JACBAZ010000003.1"/>
</dbReference>
<evidence type="ECO:0000259" key="1">
    <source>
        <dbReference type="Pfam" id="PF00849"/>
    </source>
</evidence>